<organism evidence="2 3">
    <name type="scientific">Meristemomyces frigidus</name>
    <dbReference type="NCBI Taxonomy" id="1508187"/>
    <lineage>
        <taxon>Eukaryota</taxon>
        <taxon>Fungi</taxon>
        <taxon>Dikarya</taxon>
        <taxon>Ascomycota</taxon>
        <taxon>Pezizomycotina</taxon>
        <taxon>Dothideomycetes</taxon>
        <taxon>Dothideomycetidae</taxon>
        <taxon>Mycosphaerellales</taxon>
        <taxon>Teratosphaeriaceae</taxon>
        <taxon>Meristemomyces</taxon>
    </lineage>
</organism>
<dbReference type="Proteomes" id="UP001310890">
    <property type="component" value="Unassembled WGS sequence"/>
</dbReference>
<accession>A0AAN7YT82</accession>
<keyword evidence="1" id="KW-0732">Signal</keyword>
<proteinExistence type="predicted"/>
<dbReference type="InterPro" id="IPR037176">
    <property type="entry name" value="Osmotin/thaumatin-like_sf"/>
</dbReference>
<dbReference type="EMBL" id="JAVRRL010000007">
    <property type="protein sequence ID" value="KAK5116749.1"/>
    <property type="molecule type" value="Genomic_DNA"/>
</dbReference>
<protein>
    <submittedName>
        <fullName evidence="2">Uncharacterized protein</fullName>
    </submittedName>
</protein>
<dbReference type="AlphaFoldDB" id="A0AAN7YT82"/>
<gene>
    <name evidence="2" type="ORF">LTR62_007423</name>
</gene>
<evidence type="ECO:0000313" key="3">
    <source>
        <dbReference type="Proteomes" id="UP001310890"/>
    </source>
</evidence>
<dbReference type="Pfam" id="PF04681">
    <property type="entry name" value="Bys1"/>
    <property type="match status" value="1"/>
</dbReference>
<evidence type="ECO:0000313" key="2">
    <source>
        <dbReference type="EMBL" id="KAK5116749.1"/>
    </source>
</evidence>
<comment type="caution">
    <text evidence="2">The sequence shown here is derived from an EMBL/GenBank/DDBJ whole genome shotgun (WGS) entry which is preliminary data.</text>
</comment>
<dbReference type="SUPFAM" id="SSF49870">
    <property type="entry name" value="Osmotin, thaumatin-like protein"/>
    <property type="match status" value="1"/>
</dbReference>
<sequence length="166" mass="17074">MQHSNSLLASLSLLTPISRGAAQSITTVNQCSGTISLAKTESDQSAELLSIGPGRSISQSLVNTGNSLGVSLSSNYYATTTPKLILGYTVNTANGLTHYSVGTVDGNPFAPLAFDLSTSDGSCEGTNTADGVTYQCSDSTDLIFTACQVDVVDPASEEGSSEMGFK</sequence>
<feature type="signal peptide" evidence="1">
    <location>
        <begin position="1"/>
        <end position="22"/>
    </location>
</feature>
<evidence type="ECO:0000256" key="1">
    <source>
        <dbReference type="SAM" id="SignalP"/>
    </source>
</evidence>
<reference evidence="2" key="1">
    <citation type="submission" date="2023-08" db="EMBL/GenBank/DDBJ databases">
        <title>Black Yeasts Isolated from many extreme environments.</title>
        <authorList>
            <person name="Coleine C."/>
            <person name="Stajich J.E."/>
            <person name="Selbmann L."/>
        </authorList>
    </citation>
    <scope>NUCLEOTIDE SEQUENCE</scope>
    <source>
        <strain evidence="2">CCFEE 5401</strain>
    </source>
</reference>
<feature type="chain" id="PRO_5043027535" evidence="1">
    <location>
        <begin position="23"/>
        <end position="166"/>
    </location>
</feature>
<name>A0AAN7YT82_9PEZI</name>
<dbReference type="InterPro" id="IPR006771">
    <property type="entry name" value="CetA-like"/>
</dbReference>